<dbReference type="GO" id="GO:0004523">
    <property type="term" value="F:RNA-DNA hybrid ribonuclease activity"/>
    <property type="evidence" value="ECO:0007669"/>
    <property type="project" value="InterPro"/>
</dbReference>
<dbReference type="InterPro" id="IPR026960">
    <property type="entry name" value="RVT-Znf"/>
</dbReference>
<dbReference type="GO" id="GO:0003964">
    <property type="term" value="F:RNA-directed DNA polymerase activity"/>
    <property type="evidence" value="ECO:0007669"/>
    <property type="project" value="UniProtKB-KW"/>
</dbReference>
<dbReference type="SUPFAM" id="SSF56672">
    <property type="entry name" value="DNA/RNA polymerases"/>
    <property type="match status" value="1"/>
</dbReference>
<dbReference type="Proteomes" id="UP000075243">
    <property type="component" value="Chromosome 6"/>
</dbReference>
<dbReference type="Gene3D" id="3.30.420.10">
    <property type="entry name" value="Ribonuclease H-like superfamily/Ribonuclease H"/>
    <property type="match status" value="1"/>
</dbReference>
<sequence length="816" mass="92673">NEHLLRPFCISEFRSALFSMHADKAPGPDGLNPGFYKHFWELLGPEIYHAGKQWLEQGFFPEPLNQTNIVLIPKTKAPSSMKDLRPISLCNVIYKIVSKVLANRLKDVLHQCISPTQSAFVEGRSILDNVMVASEIIHYMKCKHQGQTGDPLSPYLYILCAEGLSSLLRTAEARGDLHGAKICRGAPQVSHLLFADDCFLFCKATERECTTLRTILQQYESASGQAINLQKSEIYYSKNTTTRTRTSINAILGVHECIGTGKYLGLPSMVGRNKKAVFSYVKDRIWKKINHWTGKHLSKAGRETLIKAVAQAIPSYCMSTFLLPTSLEDEIQRMLNSFWWGSNHHTGRGIKWLSWDKLTMRKEYGGMGFRHLHGFNLAMLGKQGWCIGNGSSINIWKDPWLRNSHSSYVTSTAPQGYESLTVHDLIDRTLHKWDSHRVQTLFNHQDAQSILSIPLLNPSRPDSLTWRLTTNGSYSVRTAYHHLMEHVISNNTLRVQGDWMKLWSLKIPHSTQIFLWRLLRGCIPTRLNLQQKGVPCTSSCPHCSANQENEWHLFYSCPAALSIWIDSGCWPRIAHIVEQGISFIDTTWKLLGHLTGSDLTSFTLMLWCIWRRRNDKVWKEGAPPPKTSIQLTEQHFHAWRSAHRNLAQTASPVVNHRWTKPPADTFTCNVDAVLFNDSSTFGFGICVRDTRGLFQTAISGWKHGLPPPHEAEAAAMLEAIQYLIHSPYDNVCVETDCKQVADHLNSTQVLHSEYGIIINQCRSLLRSHQNLQVRFIRRQANRVAHTLARVARSSASHHFFDFIPPCIASLIINEMS</sequence>
<dbReference type="InterPro" id="IPR044730">
    <property type="entry name" value="RNase_H-like_dom_plant"/>
</dbReference>
<feature type="domain" description="Reverse transcriptase zinc-binding" evidence="3">
    <location>
        <begin position="474"/>
        <end position="564"/>
    </location>
</feature>
<dbReference type="Gramene" id="C.cajan_12668.t">
    <property type="protein sequence ID" value="C.cajan_12668.t"/>
    <property type="gene ID" value="C.cajan_12668"/>
</dbReference>
<dbReference type="InterPro" id="IPR043502">
    <property type="entry name" value="DNA/RNA_pol_sf"/>
</dbReference>
<dbReference type="EMBL" id="CM003608">
    <property type="protein sequence ID" value="KYP66749.1"/>
    <property type="molecule type" value="Genomic_DNA"/>
</dbReference>
<gene>
    <name evidence="4" type="ORF">KK1_013057</name>
</gene>
<evidence type="ECO:0000259" key="3">
    <source>
        <dbReference type="Pfam" id="PF13966"/>
    </source>
</evidence>
<dbReference type="OMA" id="NMERINA"/>
<dbReference type="InterPro" id="IPR002156">
    <property type="entry name" value="RNaseH_domain"/>
</dbReference>
<protein>
    <submittedName>
        <fullName evidence="4">LINE-1 reverse transcriptase isogeny</fullName>
    </submittedName>
</protein>
<accession>A0A151TI93</accession>
<evidence type="ECO:0000259" key="2">
    <source>
        <dbReference type="Pfam" id="PF13456"/>
    </source>
</evidence>
<dbReference type="PANTHER" id="PTHR33116">
    <property type="entry name" value="REVERSE TRANSCRIPTASE ZINC-BINDING DOMAIN-CONTAINING PROTEIN-RELATED-RELATED"/>
    <property type="match status" value="1"/>
</dbReference>
<evidence type="ECO:0000259" key="1">
    <source>
        <dbReference type="Pfam" id="PF00078"/>
    </source>
</evidence>
<evidence type="ECO:0000313" key="5">
    <source>
        <dbReference type="Proteomes" id="UP000075243"/>
    </source>
</evidence>
<dbReference type="InterPro" id="IPR036397">
    <property type="entry name" value="RNaseH_sf"/>
</dbReference>
<feature type="domain" description="Reverse transcriptase" evidence="1">
    <location>
        <begin position="148"/>
        <end position="241"/>
    </location>
</feature>
<dbReference type="CDD" id="cd06222">
    <property type="entry name" value="RNase_H_like"/>
    <property type="match status" value="1"/>
</dbReference>
<keyword evidence="4" id="KW-0548">Nucleotidyltransferase</keyword>
<keyword evidence="5" id="KW-1185">Reference proteome</keyword>
<keyword evidence="4" id="KW-0695">RNA-directed DNA polymerase</keyword>
<proteinExistence type="predicted"/>
<keyword evidence="4" id="KW-0808">Transferase</keyword>
<dbReference type="Pfam" id="PF13966">
    <property type="entry name" value="zf-RVT"/>
    <property type="match status" value="1"/>
</dbReference>
<dbReference type="SUPFAM" id="SSF53098">
    <property type="entry name" value="Ribonuclease H-like"/>
    <property type="match status" value="1"/>
</dbReference>
<dbReference type="AlphaFoldDB" id="A0A151TI93"/>
<organism evidence="4 5">
    <name type="scientific">Cajanus cajan</name>
    <name type="common">Pigeon pea</name>
    <name type="synonym">Cajanus indicus</name>
    <dbReference type="NCBI Taxonomy" id="3821"/>
    <lineage>
        <taxon>Eukaryota</taxon>
        <taxon>Viridiplantae</taxon>
        <taxon>Streptophyta</taxon>
        <taxon>Embryophyta</taxon>
        <taxon>Tracheophyta</taxon>
        <taxon>Spermatophyta</taxon>
        <taxon>Magnoliopsida</taxon>
        <taxon>eudicotyledons</taxon>
        <taxon>Gunneridae</taxon>
        <taxon>Pentapetalae</taxon>
        <taxon>rosids</taxon>
        <taxon>fabids</taxon>
        <taxon>Fabales</taxon>
        <taxon>Fabaceae</taxon>
        <taxon>Papilionoideae</taxon>
        <taxon>50 kb inversion clade</taxon>
        <taxon>NPAAA clade</taxon>
        <taxon>indigoferoid/millettioid clade</taxon>
        <taxon>Phaseoleae</taxon>
        <taxon>Cajanus</taxon>
    </lineage>
</organism>
<dbReference type="GO" id="GO:0003676">
    <property type="term" value="F:nucleic acid binding"/>
    <property type="evidence" value="ECO:0007669"/>
    <property type="project" value="InterPro"/>
</dbReference>
<feature type="domain" description="Reverse transcriptase" evidence="1">
    <location>
        <begin position="72"/>
        <end position="137"/>
    </location>
</feature>
<dbReference type="Pfam" id="PF00078">
    <property type="entry name" value="RVT_1"/>
    <property type="match status" value="2"/>
</dbReference>
<name>A0A151TI93_CAJCA</name>
<dbReference type="Pfam" id="PF13456">
    <property type="entry name" value="RVT_3"/>
    <property type="match status" value="1"/>
</dbReference>
<evidence type="ECO:0000313" key="4">
    <source>
        <dbReference type="EMBL" id="KYP66749.1"/>
    </source>
</evidence>
<dbReference type="InterPro" id="IPR000477">
    <property type="entry name" value="RT_dom"/>
</dbReference>
<dbReference type="InterPro" id="IPR012337">
    <property type="entry name" value="RNaseH-like_sf"/>
</dbReference>
<feature type="non-terminal residue" evidence="4">
    <location>
        <position position="1"/>
    </location>
</feature>
<reference evidence="4 5" key="1">
    <citation type="journal article" date="2012" name="Nat. Biotechnol.">
        <title>Draft genome sequence of pigeonpea (Cajanus cajan), an orphan legume crop of resource-poor farmers.</title>
        <authorList>
            <person name="Varshney R.K."/>
            <person name="Chen W."/>
            <person name="Li Y."/>
            <person name="Bharti A.K."/>
            <person name="Saxena R.K."/>
            <person name="Schlueter J.A."/>
            <person name="Donoghue M.T."/>
            <person name="Azam S."/>
            <person name="Fan G."/>
            <person name="Whaley A.M."/>
            <person name="Farmer A.D."/>
            <person name="Sheridan J."/>
            <person name="Iwata A."/>
            <person name="Tuteja R."/>
            <person name="Penmetsa R.V."/>
            <person name="Wu W."/>
            <person name="Upadhyaya H.D."/>
            <person name="Yang S.P."/>
            <person name="Shah T."/>
            <person name="Saxena K.B."/>
            <person name="Michael T."/>
            <person name="McCombie W.R."/>
            <person name="Yang B."/>
            <person name="Zhang G."/>
            <person name="Yang H."/>
            <person name="Wang J."/>
            <person name="Spillane C."/>
            <person name="Cook D.R."/>
            <person name="May G.D."/>
            <person name="Xu X."/>
            <person name="Jackson S.A."/>
        </authorList>
    </citation>
    <scope>NUCLEOTIDE SEQUENCE [LARGE SCALE GENOMIC DNA]</scope>
    <source>
        <strain evidence="5">cv. Asha</strain>
    </source>
</reference>
<dbReference type="STRING" id="3821.A0A151TI93"/>
<feature type="domain" description="RNase H type-1" evidence="2">
    <location>
        <begin position="669"/>
        <end position="790"/>
    </location>
</feature>
<dbReference type="PANTHER" id="PTHR33116:SF86">
    <property type="entry name" value="REVERSE TRANSCRIPTASE DOMAIN-CONTAINING PROTEIN"/>
    <property type="match status" value="1"/>
</dbReference>
<dbReference type="CDD" id="cd01650">
    <property type="entry name" value="RT_nLTR_like"/>
    <property type="match status" value="1"/>
</dbReference>